<dbReference type="Pfam" id="PF13417">
    <property type="entry name" value="GST_N_3"/>
    <property type="match status" value="1"/>
</dbReference>
<accession>A0A9E7C222</accession>
<evidence type="ECO:0000259" key="1">
    <source>
        <dbReference type="Pfam" id="PF13417"/>
    </source>
</evidence>
<dbReference type="Proteomes" id="UP001162834">
    <property type="component" value="Chromosome"/>
</dbReference>
<evidence type="ECO:0000313" key="3">
    <source>
        <dbReference type="Proteomes" id="UP001162834"/>
    </source>
</evidence>
<dbReference type="InterPro" id="IPR036249">
    <property type="entry name" value="Thioredoxin-like_sf"/>
</dbReference>
<reference evidence="2" key="1">
    <citation type="journal article" date="2022" name="Int. J. Syst. Evol. Microbiol.">
        <title>Pseudomonas aegrilactucae sp. nov. and Pseudomonas morbosilactucae sp. nov., pathogens causing bacterial rot of lettuce in Japan.</title>
        <authorList>
            <person name="Sawada H."/>
            <person name="Fujikawa T."/>
            <person name="Satou M."/>
        </authorList>
    </citation>
    <scope>NUCLEOTIDE SEQUENCE</scope>
    <source>
        <strain evidence="2">0166_1</strain>
    </source>
</reference>
<dbReference type="PROSITE" id="PS51354">
    <property type="entry name" value="GLUTAREDOXIN_2"/>
    <property type="match status" value="1"/>
</dbReference>
<name>A0A9E7C222_9ACTN</name>
<sequence>MSAATLYRCPAPTDRLCACGRVARELRRTGVAFDEVRVPMRRAGRDEIERLSGQRVVPLLVIDGEPICDSRRIVEHLRGRASAAQPASPR</sequence>
<dbReference type="InterPro" id="IPR004045">
    <property type="entry name" value="Glutathione_S-Trfase_N"/>
</dbReference>
<dbReference type="SUPFAM" id="SSF52833">
    <property type="entry name" value="Thioredoxin-like"/>
    <property type="match status" value="1"/>
</dbReference>
<proteinExistence type="predicted"/>
<keyword evidence="3" id="KW-1185">Reference proteome</keyword>
<organism evidence="2 3">
    <name type="scientific">Capillimicrobium parvum</name>
    <dbReference type="NCBI Taxonomy" id="2884022"/>
    <lineage>
        <taxon>Bacteria</taxon>
        <taxon>Bacillati</taxon>
        <taxon>Actinomycetota</taxon>
        <taxon>Thermoleophilia</taxon>
        <taxon>Solirubrobacterales</taxon>
        <taxon>Capillimicrobiaceae</taxon>
        <taxon>Capillimicrobium</taxon>
    </lineage>
</organism>
<dbReference type="AlphaFoldDB" id="A0A9E7C222"/>
<gene>
    <name evidence="2" type="ORF">DSM104329_04523</name>
</gene>
<protein>
    <recommendedName>
        <fullName evidence="1">GST N-terminal domain-containing protein</fullName>
    </recommendedName>
</protein>
<dbReference type="Gene3D" id="3.40.30.10">
    <property type="entry name" value="Glutaredoxin"/>
    <property type="match status" value="1"/>
</dbReference>
<evidence type="ECO:0000313" key="2">
    <source>
        <dbReference type="EMBL" id="UGS38100.1"/>
    </source>
</evidence>
<dbReference type="RefSeq" id="WP_259312132.1">
    <property type="nucleotide sequence ID" value="NZ_CP087164.1"/>
</dbReference>
<dbReference type="EMBL" id="CP087164">
    <property type="protein sequence ID" value="UGS38100.1"/>
    <property type="molecule type" value="Genomic_DNA"/>
</dbReference>
<dbReference type="KEGG" id="sbae:DSM104329_04523"/>
<dbReference type="CDD" id="cd00570">
    <property type="entry name" value="GST_N_family"/>
    <property type="match status" value="1"/>
</dbReference>
<feature type="domain" description="GST N-terminal" evidence="1">
    <location>
        <begin position="19"/>
        <end position="82"/>
    </location>
</feature>